<feature type="transmembrane region" description="Helical" evidence="1">
    <location>
        <begin position="130"/>
        <end position="147"/>
    </location>
</feature>
<dbReference type="Proteomes" id="UP001606099">
    <property type="component" value="Unassembled WGS sequence"/>
</dbReference>
<protein>
    <submittedName>
        <fullName evidence="3">DMT family transporter</fullName>
    </submittedName>
</protein>
<dbReference type="PANTHER" id="PTHR22911:SF103">
    <property type="entry name" value="BLR2811 PROTEIN"/>
    <property type="match status" value="1"/>
</dbReference>
<dbReference type="Pfam" id="PF00892">
    <property type="entry name" value="EamA"/>
    <property type="match status" value="1"/>
</dbReference>
<dbReference type="InterPro" id="IPR037185">
    <property type="entry name" value="EmrE-like"/>
</dbReference>
<feature type="transmembrane region" description="Helical" evidence="1">
    <location>
        <begin position="221"/>
        <end position="242"/>
    </location>
</feature>
<feature type="transmembrane region" description="Helical" evidence="1">
    <location>
        <begin position="104"/>
        <end position="123"/>
    </location>
</feature>
<keyword evidence="4" id="KW-1185">Reference proteome</keyword>
<feature type="transmembrane region" description="Helical" evidence="1">
    <location>
        <begin position="187"/>
        <end position="209"/>
    </location>
</feature>
<feature type="domain" description="EamA" evidence="2">
    <location>
        <begin position="10"/>
        <end position="146"/>
    </location>
</feature>
<keyword evidence="1" id="KW-1133">Transmembrane helix</keyword>
<organism evidence="3 4">
    <name type="scientific">Roseateles rivi</name>
    <dbReference type="NCBI Taxonomy" id="3299028"/>
    <lineage>
        <taxon>Bacteria</taxon>
        <taxon>Pseudomonadati</taxon>
        <taxon>Pseudomonadota</taxon>
        <taxon>Betaproteobacteria</taxon>
        <taxon>Burkholderiales</taxon>
        <taxon>Sphaerotilaceae</taxon>
        <taxon>Roseateles</taxon>
    </lineage>
</organism>
<keyword evidence="1" id="KW-0812">Transmembrane</keyword>
<feature type="transmembrane region" description="Helical" evidence="1">
    <location>
        <begin position="249"/>
        <end position="269"/>
    </location>
</feature>
<feature type="transmembrane region" description="Helical" evidence="1">
    <location>
        <begin position="33"/>
        <end position="59"/>
    </location>
</feature>
<comment type="caution">
    <text evidence="3">The sequence shown here is derived from an EMBL/GenBank/DDBJ whole genome shotgun (WGS) entry which is preliminary data.</text>
</comment>
<evidence type="ECO:0000313" key="4">
    <source>
        <dbReference type="Proteomes" id="UP001606099"/>
    </source>
</evidence>
<dbReference type="EMBL" id="JBIGHZ010000001">
    <property type="protein sequence ID" value="MFG6447271.1"/>
    <property type="molecule type" value="Genomic_DNA"/>
</dbReference>
<sequence length="301" mass="32242">MKRASPQAGLGIALIVLMTWCFATMDSAIRWLGAFLPVLLILWSRYLTQAVVMLVWLGLRARRQGSLRGFAVAHPRFQLLRGSLLLATSGINFWGVQHMPVGEYTAINMLSPVIVTLLAGMVLQERVTALRWALVLGGFAGALVMIRPGSGSFGWEVLAPLAGACTYACFQVLTAKLSGLDDPYTTHLYTGATGALLLLPVVCFYAEPLLAALQGASAVQLGWMLAIGLLGTLGHLLLILALRLASTATLMPFIYVQIGAAALIGLLAFDHHPDAMSWLGMGIISACGAASVWLNVRRTQR</sequence>
<dbReference type="RefSeq" id="WP_394458641.1">
    <property type="nucleotide sequence ID" value="NZ_JBIGHZ010000001.1"/>
</dbReference>
<feature type="transmembrane region" description="Helical" evidence="1">
    <location>
        <begin position="275"/>
        <end position="296"/>
    </location>
</feature>
<dbReference type="InterPro" id="IPR000620">
    <property type="entry name" value="EamA_dom"/>
</dbReference>
<dbReference type="PANTHER" id="PTHR22911">
    <property type="entry name" value="ACYL-MALONYL CONDENSING ENZYME-RELATED"/>
    <property type="match status" value="1"/>
</dbReference>
<evidence type="ECO:0000313" key="3">
    <source>
        <dbReference type="EMBL" id="MFG6447271.1"/>
    </source>
</evidence>
<gene>
    <name evidence="3" type="ORF">ACG0Z6_03330</name>
</gene>
<reference evidence="3 4" key="1">
    <citation type="submission" date="2024-08" db="EMBL/GenBank/DDBJ databases">
        <authorList>
            <person name="Lu H."/>
        </authorList>
    </citation>
    <scope>NUCLEOTIDE SEQUENCE [LARGE SCALE GENOMIC DNA]</scope>
    <source>
        <strain evidence="3 4">BYS180W</strain>
    </source>
</reference>
<name>A0ABW7FSG3_9BURK</name>
<feature type="transmembrane region" description="Helical" evidence="1">
    <location>
        <begin position="153"/>
        <end position="175"/>
    </location>
</feature>
<dbReference type="SUPFAM" id="SSF103481">
    <property type="entry name" value="Multidrug resistance efflux transporter EmrE"/>
    <property type="match status" value="2"/>
</dbReference>
<evidence type="ECO:0000256" key="1">
    <source>
        <dbReference type="SAM" id="Phobius"/>
    </source>
</evidence>
<evidence type="ECO:0000259" key="2">
    <source>
        <dbReference type="Pfam" id="PF00892"/>
    </source>
</evidence>
<keyword evidence="1" id="KW-0472">Membrane</keyword>
<feature type="transmembrane region" description="Helical" evidence="1">
    <location>
        <begin position="79"/>
        <end position="98"/>
    </location>
</feature>
<proteinExistence type="predicted"/>
<accession>A0ABW7FSG3</accession>